<dbReference type="InterPro" id="IPR010387">
    <property type="entry name" value="QueT"/>
</dbReference>
<evidence type="ECO:0000256" key="1">
    <source>
        <dbReference type="SAM" id="Phobius"/>
    </source>
</evidence>
<reference evidence="2 3" key="1">
    <citation type="journal article" date="2019" name="Nat. Med.">
        <title>A library of human gut bacterial isolates paired with longitudinal multiomics data enables mechanistic microbiome research.</title>
        <authorList>
            <person name="Poyet M."/>
            <person name="Groussin M."/>
            <person name="Gibbons S.M."/>
            <person name="Avila-Pacheco J."/>
            <person name="Jiang X."/>
            <person name="Kearney S.M."/>
            <person name="Perrotta A.R."/>
            <person name="Berdy B."/>
            <person name="Zhao S."/>
            <person name="Lieberman T.D."/>
            <person name="Swanson P.K."/>
            <person name="Smith M."/>
            <person name="Roesemann S."/>
            <person name="Alexander J.E."/>
            <person name="Rich S.A."/>
            <person name="Livny J."/>
            <person name="Vlamakis H."/>
            <person name="Clish C."/>
            <person name="Bullock K."/>
            <person name="Deik A."/>
            <person name="Scott J."/>
            <person name="Pierce K.A."/>
            <person name="Xavier R.J."/>
            <person name="Alm E.J."/>
        </authorList>
    </citation>
    <scope>NUCLEOTIDE SEQUENCE [LARGE SCALE GENOMIC DNA]</scope>
    <source>
        <strain evidence="2 3">BIOML-A2</strain>
    </source>
</reference>
<keyword evidence="1" id="KW-0812">Transmembrane</keyword>
<comment type="caution">
    <text evidence="2">The sequence shown here is derived from an EMBL/GenBank/DDBJ whole genome shotgun (WGS) entry which is preliminary data.</text>
</comment>
<dbReference type="Pfam" id="PF06177">
    <property type="entry name" value="QueT"/>
    <property type="match status" value="1"/>
</dbReference>
<protein>
    <submittedName>
        <fullName evidence="2">QueT transporter family protein</fullName>
    </submittedName>
</protein>
<organism evidence="2 3">
    <name type="scientific">Bittarella massiliensis</name>
    <name type="common">ex Durand et al. 2017</name>
    <dbReference type="NCBI Taxonomy" id="1720313"/>
    <lineage>
        <taxon>Bacteria</taxon>
        <taxon>Bacillati</taxon>
        <taxon>Bacillota</taxon>
        <taxon>Clostridia</taxon>
        <taxon>Eubacteriales</taxon>
        <taxon>Oscillospiraceae</taxon>
        <taxon>Bittarella (ex Durand et al. 2017)</taxon>
    </lineage>
</organism>
<keyword evidence="1" id="KW-1133">Transmembrane helix</keyword>
<evidence type="ECO:0000313" key="3">
    <source>
        <dbReference type="Proteomes" id="UP000474718"/>
    </source>
</evidence>
<feature type="transmembrane region" description="Helical" evidence="1">
    <location>
        <begin position="48"/>
        <end position="72"/>
    </location>
</feature>
<dbReference type="EMBL" id="WWVX01000012">
    <property type="protein sequence ID" value="MZL70897.1"/>
    <property type="molecule type" value="Genomic_DNA"/>
</dbReference>
<keyword evidence="3" id="KW-1185">Reference proteome</keyword>
<dbReference type="PANTHER" id="PTHR40044:SF1">
    <property type="entry name" value="INTEGRAL MEMBRANE PROTEIN"/>
    <property type="match status" value="1"/>
</dbReference>
<sequence length="179" mass="19430">MDEMMKRRNPTRYLVQAGMIAALYVALTYLSNALGLAYGMVQFRLSEALCILPLFTPAAVPGLAVGCIVGNLGSPMEVVDIVFGPLATLGAALCTRALRRVRVRRLPLLPALMPVLWNAVVVGVELTIWLVPGEAFTLPVFFTNALWVAVGEVTIVYLLGIPLALLLEKKGLHRQLFGE</sequence>
<proteinExistence type="predicted"/>
<name>A0ABW9X0S5_9FIRM</name>
<feature type="transmembrane region" description="Helical" evidence="1">
    <location>
        <begin position="20"/>
        <end position="41"/>
    </location>
</feature>
<dbReference type="Proteomes" id="UP000474718">
    <property type="component" value="Unassembled WGS sequence"/>
</dbReference>
<accession>A0ABW9X0S5</accession>
<evidence type="ECO:0000313" key="2">
    <source>
        <dbReference type="EMBL" id="MZL70897.1"/>
    </source>
</evidence>
<gene>
    <name evidence="2" type="ORF">GT747_14240</name>
</gene>
<keyword evidence="1" id="KW-0472">Membrane</keyword>
<dbReference type="PANTHER" id="PTHR40044">
    <property type="entry name" value="INTEGRAL MEMBRANE PROTEIN-RELATED"/>
    <property type="match status" value="1"/>
</dbReference>
<feature type="transmembrane region" description="Helical" evidence="1">
    <location>
        <begin position="110"/>
        <end position="132"/>
    </location>
</feature>
<dbReference type="PIRSF" id="PIRSF031501">
    <property type="entry name" value="QueT"/>
    <property type="match status" value="1"/>
</dbReference>
<feature type="transmembrane region" description="Helical" evidence="1">
    <location>
        <begin position="144"/>
        <end position="167"/>
    </location>
</feature>
<dbReference type="Gene3D" id="1.10.1760.20">
    <property type="match status" value="1"/>
</dbReference>